<evidence type="ECO:0000313" key="13">
    <source>
        <dbReference type="RefSeq" id="XP_004485734.1"/>
    </source>
</evidence>
<accession>A0A1S2X9N8</accession>
<dbReference type="InterPro" id="IPR001611">
    <property type="entry name" value="Leu-rich_rpt"/>
</dbReference>
<dbReference type="FunFam" id="3.30.200.20:FF:000125">
    <property type="entry name" value="Protein STRUBBELIG-RECEPTOR FAMILY 8"/>
    <property type="match status" value="1"/>
</dbReference>
<dbReference type="InterPro" id="IPR000719">
    <property type="entry name" value="Prot_kinase_dom"/>
</dbReference>
<feature type="domain" description="Protein kinase" evidence="11">
    <location>
        <begin position="432"/>
        <end position="708"/>
    </location>
</feature>
<sequence>MGFSNFELHVQIYVISMVIFIGTFCVGDTDPVDVAAINRLYVAMDSPPLEGWKPEGGDPCLELWQGVDCVFSNITAIRLGGMNLGGELGSSLDFPSIIAIDLSNNHIGGAIPFTLPPTLRTLSLSGNRLNGSIPDALSLLTQLSNLDLASNNLSGPLPSSIGSLTSLTTLNLQNNTLSGTLFVLQDLALHDLDIENNLFSGPVPPNLLSIPNFRKDGNPFNTTIIPSPPAAAPSPVAMSPFPGESPWSVAYSPALTTVKPTSGSAKSFLAKHAILIAVAGLVVFIALGICLFMMWCCKREPENKKSQNLDVEGFPMTLHKPTRNDTTFGATNQDGKVEKASRLNEVPNRITNMIPKVQDELVYINTVSATSEPNDGSKPSTLQPPPHSLSSIPGAKVIANPAVTTKGTERQAMASSIKMYTVASLQQYTNSFSDENRIGEGTLGSVYRAELPDGKLLAVKKLDATAFKDQNDEQFLQLVSSISKIQHANIAKLVGYCAEYNQRLLIYEYCSNGTLHDTLHGDDEHCTKFPWNARIKVALGAARALEYLHENFRPPIVHRNFRSANVLLNEKLEVCVSDCGLGHLLSSGTVGQLSGRLLTAYGYSAPEFESGSYTQQSDVFSFGVVMLELLTGRKSYDKSRPRAEQFLVRWAVPQLHDIDALSKMVDPRLNGSYSMKSLSRFADIVSSCIQREPEFRPAMSEIVQDLLLTM</sequence>
<dbReference type="OrthoDB" id="676979at2759"/>
<keyword evidence="2" id="KW-0433">Leucine-rich repeat</keyword>
<evidence type="ECO:0000313" key="14">
    <source>
        <dbReference type="RefSeq" id="XP_004485735.1"/>
    </source>
</evidence>
<evidence type="ECO:0000256" key="10">
    <source>
        <dbReference type="SAM" id="Phobius"/>
    </source>
</evidence>
<dbReference type="eggNOG" id="ENOG502QUCU">
    <property type="taxonomic scope" value="Eukaryota"/>
</dbReference>
<dbReference type="GO" id="GO:0016020">
    <property type="term" value="C:membrane"/>
    <property type="evidence" value="ECO:0007669"/>
    <property type="project" value="UniProtKB-SubCell"/>
</dbReference>
<organism evidence="12 13">
    <name type="scientific">Cicer arietinum</name>
    <name type="common">Chickpea</name>
    <name type="synonym">Garbanzo</name>
    <dbReference type="NCBI Taxonomy" id="3827"/>
    <lineage>
        <taxon>Eukaryota</taxon>
        <taxon>Viridiplantae</taxon>
        <taxon>Streptophyta</taxon>
        <taxon>Embryophyta</taxon>
        <taxon>Tracheophyta</taxon>
        <taxon>Spermatophyta</taxon>
        <taxon>Magnoliopsida</taxon>
        <taxon>eudicotyledons</taxon>
        <taxon>Gunneridae</taxon>
        <taxon>Pentapetalae</taxon>
        <taxon>rosids</taxon>
        <taxon>fabids</taxon>
        <taxon>Fabales</taxon>
        <taxon>Fabaceae</taxon>
        <taxon>Papilionoideae</taxon>
        <taxon>50 kb inversion clade</taxon>
        <taxon>NPAAA clade</taxon>
        <taxon>Hologalegina</taxon>
        <taxon>IRL clade</taxon>
        <taxon>Cicereae</taxon>
        <taxon>Cicer</taxon>
    </lineage>
</organism>
<dbReference type="GeneID" id="101508062"/>
<dbReference type="Pfam" id="PF07714">
    <property type="entry name" value="PK_Tyr_Ser-Thr"/>
    <property type="match status" value="1"/>
</dbReference>
<evidence type="ECO:0000256" key="7">
    <source>
        <dbReference type="ARBA" id="ARBA00023136"/>
    </source>
</evidence>
<name>A0A1S2X9N8_CICAR</name>
<dbReference type="RefSeq" id="XP_012569000.1">
    <property type="nucleotide sequence ID" value="XM_012713546.1"/>
</dbReference>
<dbReference type="AlphaFoldDB" id="A0A1S2X9N8"/>
<dbReference type="InterPro" id="IPR032675">
    <property type="entry name" value="LRR_dom_sf"/>
</dbReference>
<keyword evidence="8" id="KW-0675">Receptor</keyword>
<reference evidence="12" key="1">
    <citation type="journal article" date="2013" name="Nat. Biotechnol.">
        <title>Draft genome sequence of chickpea (Cicer arietinum) provides a resource for trait improvement.</title>
        <authorList>
            <person name="Varshney R.K."/>
            <person name="Song C."/>
            <person name="Saxena R.K."/>
            <person name="Azam S."/>
            <person name="Yu S."/>
            <person name="Sharpe A.G."/>
            <person name="Cannon S."/>
            <person name="Baek J."/>
            <person name="Rosen B.D."/>
            <person name="Tar'an B."/>
            <person name="Millan T."/>
            <person name="Zhang X."/>
            <person name="Ramsay L.D."/>
            <person name="Iwata A."/>
            <person name="Wang Y."/>
            <person name="Nelson W."/>
            <person name="Farmer A.D."/>
            <person name="Gaur P.M."/>
            <person name="Soderlund C."/>
            <person name="Penmetsa R.V."/>
            <person name="Xu C."/>
            <person name="Bharti A.K."/>
            <person name="He W."/>
            <person name="Winter P."/>
            <person name="Zhao S."/>
            <person name="Hane J.K."/>
            <person name="Carrasquilla-Garcia N."/>
            <person name="Condie J.A."/>
            <person name="Upadhyaya H.D."/>
            <person name="Luo M.C."/>
            <person name="Thudi M."/>
            <person name="Gowda C.L."/>
            <person name="Singh N.P."/>
            <person name="Lichtenzveig J."/>
            <person name="Gali K.K."/>
            <person name="Rubio J."/>
            <person name="Nadarajan N."/>
            <person name="Dolezel J."/>
            <person name="Bansal K.C."/>
            <person name="Xu X."/>
            <person name="Edwards D."/>
            <person name="Zhang G."/>
            <person name="Kahl G."/>
            <person name="Gil J."/>
            <person name="Singh K.B."/>
            <person name="Datta S.K."/>
            <person name="Jackson S.A."/>
            <person name="Wang J."/>
            <person name="Cook D.R."/>
        </authorList>
    </citation>
    <scope>NUCLEOTIDE SEQUENCE [LARGE SCALE GENOMIC DNA]</scope>
    <source>
        <strain evidence="12">cv. CDC Frontier</strain>
    </source>
</reference>
<dbReference type="STRING" id="3827.A0A1S2X9N8"/>
<keyword evidence="3 10" id="KW-0812">Transmembrane</keyword>
<keyword evidence="5" id="KW-0677">Repeat</keyword>
<dbReference type="PROSITE" id="PS51450">
    <property type="entry name" value="LRR"/>
    <property type="match status" value="1"/>
</dbReference>
<dbReference type="PROSITE" id="PS50011">
    <property type="entry name" value="PROTEIN_KINASE_DOM"/>
    <property type="match status" value="1"/>
</dbReference>
<dbReference type="InterPro" id="IPR001245">
    <property type="entry name" value="Ser-Thr/Tyr_kinase_cat_dom"/>
</dbReference>
<dbReference type="Gene3D" id="3.80.10.10">
    <property type="entry name" value="Ribonuclease Inhibitor"/>
    <property type="match status" value="1"/>
</dbReference>
<dbReference type="Proteomes" id="UP000087171">
    <property type="component" value="Chromosome Ca1"/>
</dbReference>
<evidence type="ECO:0000256" key="1">
    <source>
        <dbReference type="ARBA" id="ARBA00004370"/>
    </source>
</evidence>
<dbReference type="KEGG" id="cam:101508062"/>
<feature type="transmembrane region" description="Helical" evidence="10">
    <location>
        <begin position="12"/>
        <end position="29"/>
    </location>
</feature>
<dbReference type="SUPFAM" id="SSF56112">
    <property type="entry name" value="Protein kinase-like (PK-like)"/>
    <property type="match status" value="1"/>
</dbReference>
<proteinExistence type="predicted"/>
<dbReference type="PaxDb" id="3827-XP_004485734.1"/>
<dbReference type="InterPro" id="IPR046959">
    <property type="entry name" value="PRK1-6/SRF4-like"/>
</dbReference>
<dbReference type="Gene3D" id="1.10.510.10">
    <property type="entry name" value="Transferase(Phosphotransferase) domain 1"/>
    <property type="match status" value="1"/>
</dbReference>
<comment type="subcellular location">
    <subcellularLocation>
        <location evidence="1">Membrane</location>
    </subcellularLocation>
</comment>
<evidence type="ECO:0000256" key="5">
    <source>
        <dbReference type="ARBA" id="ARBA00022737"/>
    </source>
</evidence>
<keyword evidence="7 10" id="KW-0472">Membrane</keyword>
<evidence type="ECO:0000256" key="6">
    <source>
        <dbReference type="ARBA" id="ARBA00022989"/>
    </source>
</evidence>
<feature type="transmembrane region" description="Helical" evidence="10">
    <location>
        <begin position="273"/>
        <end position="295"/>
    </location>
</feature>
<gene>
    <name evidence="13 14 15" type="primary">LOC101508062</name>
</gene>
<evidence type="ECO:0000256" key="8">
    <source>
        <dbReference type="ARBA" id="ARBA00023170"/>
    </source>
</evidence>
<dbReference type="RefSeq" id="XP_004485734.1">
    <property type="nucleotide sequence ID" value="XM_004485677.3"/>
</dbReference>
<evidence type="ECO:0000259" key="11">
    <source>
        <dbReference type="PROSITE" id="PS50011"/>
    </source>
</evidence>
<dbReference type="GO" id="GO:0005524">
    <property type="term" value="F:ATP binding"/>
    <property type="evidence" value="ECO:0007669"/>
    <property type="project" value="InterPro"/>
</dbReference>
<dbReference type="FunFam" id="3.80.10.10:FF:000062">
    <property type="entry name" value="protein STRUBBELIG-RECEPTOR FAMILY 3"/>
    <property type="match status" value="2"/>
</dbReference>
<keyword evidence="4" id="KW-0732">Signal</keyword>
<dbReference type="RefSeq" id="XP_004485735.1">
    <property type="nucleotide sequence ID" value="XM_004485678.3"/>
</dbReference>
<dbReference type="InterPro" id="IPR011009">
    <property type="entry name" value="Kinase-like_dom_sf"/>
</dbReference>
<dbReference type="Gene3D" id="3.30.200.20">
    <property type="entry name" value="Phosphorylase Kinase, domain 1"/>
    <property type="match status" value="1"/>
</dbReference>
<feature type="compositionally biased region" description="Polar residues" evidence="9">
    <location>
        <begin position="369"/>
        <end position="381"/>
    </location>
</feature>
<reference evidence="13 14" key="2">
    <citation type="submission" date="2025-04" db="UniProtKB">
        <authorList>
            <consortium name="RefSeq"/>
        </authorList>
    </citation>
    <scope>IDENTIFICATION</scope>
    <source>
        <tissue evidence="13 14">Etiolated seedlings</tissue>
    </source>
</reference>
<dbReference type="PANTHER" id="PTHR48007">
    <property type="entry name" value="LEUCINE-RICH REPEAT RECEPTOR-LIKE PROTEIN KINASE PXC1"/>
    <property type="match status" value="1"/>
</dbReference>
<keyword evidence="12" id="KW-1185">Reference proteome</keyword>
<evidence type="ECO:0000256" key="3">
    <source>
        <dbReference type="ARBA" id="ARBA00022692"/>
    </source>
</evidence>
<dbReference type="Pfam" id="PF00560">
    <property type="entry name" value="LRR_1"/>
    <property type="match status" value="2"/>
</dbReference>
<dbReference type="PANTHER" id="PTHR48007:SF22">
    <property type="entry name" value="PROTEIN STRUBBELIG-RECEPTOR FAMILY 3-LIKE ISOFORM X1"/>
    <property type="match status" value="1"/>
</dbReference>
<dbReference type="FunFam" id="1.10.510.10:FF:000095">
    <property type="entry name" value="protein STRUBBELIG-RECEPTOR FAMILY 8"/>
    <property type="match status" value="1"/>
</dbReference>
<evidence type="ECO:0000256" key="9">
    <source>
        <dbReference type="SAM" id="MobiDB-lite"/>
    </source>
</evidence>
<keyword evidence="6 10" id="KW-1133">Transmembrane helix</keyword>
<feature type="region of interest" description="Disordered" evidence="9">
    <location>
        <begin position="369"/>
        <end position="395"/>
    </location>
</feature>
<evidence type="ECO:0000256" key="2">
    <source>
        <dbReference type="ARBA" id="ARBA00022614"/>
    </source>
</evidence>
<evidence type="ECO:0000256" key="4">
    <source>
        <dbReference type="ARBA" id="ARBA00022729"/>
    </source>
</evidence>
<protein>
    <submittedName>
        <fullName evidence="13 14">Protein STRUBBELIG-RECEPTOR FAMILY 3-like</fullName>
    </submittedName>
</protein>
<evidence type="ECO:0000313" key="12">
    <source>
        <dbReference type="Proteomes" id="UP000087171"/>
    </source>
</evidence>
<dbReference type="SUPFAM" id="SSF52058">
    <property type="entry name" value="L domain-like"/>
    <property type="match status" value="1"/>
</dbReference>
<evidence type="ECO:0000313" key="15">
    <source>
        <dbReference type="RefSeq" id="XP_012569000.1"/>
    </source>
</evidence>
<dbReference type="GO" id="GO:0004672">
    <property type="term" value="F:protein kinase activity"/>
    <property type="evidence" value="ECO:0007669"/>
    <property type="project" value="InterPro"/>
</dbReference>